<dbReference type="PRINTS" id="PR00035">
    <property type="entry name" value="HTHGNTR"/>
</dbReference>
<dbReference type="Pfam" id="PF07729">
    <property type="entry name" value="FCD"/>
    <property type="match status" value="1"/>
</dbReference>
<dbReference type="SUPFAM" id="SSF48008">
    <property type="entry name" value="GntR ligand-binding domain-like"/>
    <property type="match status" value="1"/>
</dbReference>
<evidence type="ECO:0000256" key="1">
    <source>
        <dbReference type="ARBA" id="ARBA00023015"/>
    </source>
</evidence>
<evidence type="ECO:0000259" key="4">
    <source>
        <dbReference type="PROSITE" id="PS50949"/>
    </source>
</evidence>
<name>A0A2S4RT82_CITAM</name>
<evidence type="ECO:0000313" key="6">
    <source>
        <dbReference type="Proteomes" id="UP000237003"/>
    </source>
</evidence>
<dbReference type="Proteomes" id="UP000237003">
    <property type="component" value="Unassembled WGS sequence"/>
</dbReference>
<accession>A0A2S4RT82</accession>
<dbReference type="RefSeq" id="WP_103777556.1">
    <property type="nucleotide sequence ID" value="NZ_PQLX01000008.1"/>
</dbReference>
<dbReference type="Pfam" id="PF00392">
    <property type="entry name" value="GntR"/>
    <property type="match status" value="1"/>
</dbReference>
<keyword evidence="2" id="KW-0238">DNA-binding</keyword>
<dbReference type="Gene3D" id="1.10.10.10">
    <property type="entry name" value="Winged helix-like DNA-binding domain superfamily/Winged helix DNA-binding domain"/>
    <property type="match status" value="1"/>
</dbReference>
<gene>
    <name evidence="5" type="ORF">C3430_20065</name>
</gene>
<dbReference type="InterPro" id="IPR011711">
    <property type="entry name" value="GntR_C"/>
</dbReference>
<dbReference type="GO" id="GO:0003700">
    <property type="term" value="F:DNA-binding transcription factor activity"/>
    <property type="evidence" value="ECO:0007669"/>
    <property type="project" value="InterPro"/>
</dbReference>
<dbReference type="InterPro" id="IPR000524">
    <property type="entry name" value="Tscrpt_reg_HTH_GntR"/>
</dbReference>
<dbReference type="InterPro" id="IPR036388">
    <property type="entry name" value="WH-like_DNA-bd_sf"/>
</dbReference>
<dbReference type="EMBL" id="PQLX01000008">
    <property type="protein sequence ID" value="POU63003.1"/>
    <property type="molecule type" value="Genomic_DNA"/>
</dbReference>
<dbReference type="InterPro" id="IPR008920">
    <property type="entry name" value="TF_FadR/GntR_C"/>
</dbReference>
<dbReference type="Gene3D" id="1.20.120.530">
    <property type="entry name" value="GntR ligand-binding domain-like"/>
    <property type="match status" value="1"/>
</dbReference>
<dbReference type="CDD" id="cd07377">
    <property type="entry name" value="WHTH_GntR"/>
    <property type="match status" value="1"/>
</dbReference>
<reference evidence="5 6" key="1">
    <citation type="submission" date="2018-01" db="EMBL/GenBank/DDBJ databases">
        <title>Complete genome sequences of 14 Citrobacter spp. isolated from plant in Canada.</title>
        <authorList>
            <person name="Bhandare S.G."/>
            <person name="Colavecchio A."/>
            <person name="Jeukens J."/>
            <person name="Emond-Rheault J.-G."/>
            <person name="Freschi L."/>
            <person name="Hamel J."/>
            <person name="Kukavica-Ibrulj I."/>
            <person name="Levesque R."/>
            <person name="Goodridge L."/>
        </authorList>
    </citation>
    <scope>NUCLEOTIDE SEQUENCE [LARGE SCALE GENOMIC DNA]</scope>
    <source>
        <strain evidence="5 6">S1285</strain>
    </source>
</reference>
<dbReference type="InterPro" id="IPR036390">
    <property type="entry name" value="WH_DNA-bd_sf"/>
</dbReference>
<dbReference type="GO" id="GO:0003677">
    <property type="term" value="F:DNA binding"/>
    <property type="evidence" value="ECO:0007669"/>
    <property type="project" value="UniProtKB-KW"/>
</dbReference>
<dbReference type="SMART" id="SM00345">
    <property type="entry name" value="HTH_GNTR"/>
    <property type="match status" value="1"/>
</dbReference>
<evidence type="ECO:0000256" key="2">
    <source>
        <dbReference type="ARBA" id="ARBA00023125"/>
    </source>
</evidence>
<comment type="caution">
    <text evidence="5">The sequence shown here is derived from an EMBL/GenBank/DDBJ whole genome shotgun (WGS) entry which is preliminary data.</text>
</comment>
<dbReference type="PANTHER" id="PTHR43537:SF5">
    <property type="entry name" value="UXU OPERON TRANSCRIPTIONAL REGULATOR"/>
    <property type="match status" value="1"/>
</dbReference>
<proteinExistence type="predicted"/>
<evidence type="ECO:0000313" key="5">
    <source>
        <dbReference type="EMBL" id="POU63003.1"/>
    </source>
</evidence>
<protein>
    <submittedName>
        <fullName evidence="5">FadR family transcriptional regulator</fullName>
    </submittedName>
</protein>
<dbReference type="AlphaFoldDB" id="A0A2S4RT82"/>
<organism evidence="5 6">
    <name type="scientific">Citrobacter amalonaticus</name>
    <dbReference type="NCBI Taxonomy" id="35703"/>
    <lineage>
        <taxon>Bacteria</taxon>
        <taxon>Pseudomonadati</taxon>
        <taxon>Pseudomonadota</taxon>
        <taxon>Gammaproteobacteria</taxon>
        <taxon>Enterobacterales</taxon>
        <taxon>Enterobacteriaceae</taxon>
        <taxon>Citrobacter</taxon>
    </lineage>
</organism>
<keyword evidence="1" id="KW-0805">Transcription regulation</keyword>
<dbReference type="PANTHER" id="PTHR43537">
    <property type="entry name" value="TRANSCRIPTIONAL REGULATOR, GNTR FAMILY"/>
    <property type="match status" value="1"/>
</dbReference>
<feature type="domain" description="HTH gntR-type" evidence="4">
    <location>
        <begin position="9"/>
        <end position="77"/>
    </location>
</feature>
<evidence type="ECO:0000256" key="3">
    <source>
        <dbReference type="ARBA" id="ARBA00023163"/>
    </source>
</evidence>
<dbReference type="PROSITE" id="PS50949">
    <property type="entry name" value="HTH_GNTR"/>
    <property type="match status" value="1"/>
</dbReference>
<keyword evidence="3" id="KW-0804">Transcription</keyword>
<dbReference type="SUPFAM" id="SSF46785">
    <property type="entry name" value="Winged helix' DNA-binding domain"/>
    <property type="match status" value="1"/>
</dbReference>
<sequence length="233" mass="26429">MKKTLLRQDTLSSQVKNYILQLIMKEKLVAGMAVPSEMQLIQDLGVSRGVVREAYRSLAALGILEIQSGKLPTIKKIDTNVLQLIINFAVITEQVTHKDILAVRRHLEMGCVHLAAINGKEEDFEKLREEMRLIKENFKEVDDFISHDLQFHFILSRASGNTLLSILLQSLHEQLMTSMRAGLVAQSKKEKEYEIKIIALHQRICDAVCAREPERAVQAMADHFENAIDALID</sequence>
<dbReference type="SMART" id="SM00895">
    <property type="entry name" value="FCD"/>
    <property type="match status" value="1"/>
</dbReference>
<dbReference type="OrthoDB" id="6627771at2"/>